<accession>A0A9P7K2V0</accession>
<feature type="non-terminal residue" evidence="1">
    <location>
        <position position="255"/>
    </location>
</feature>
<reference evidence="1" key="1">
    <citation type="submission" date="2021-02" db="EMBL/GenBank/DDBJ databases">
        <authorList>
            <person name="Nieuwenhuis M."/>
            <person name="Van De Peppel L.J.J."/>
        </authorList>
    </citation>
    <scope>NUCLEOTIDE SEQUENCE</scope>
    <source>
        <strain evidence="1">D49</strain>
    </source>
</reference>
<dbReference type="EMBL" id="JABCKI010006497">
    <property type="protein sequence ID" value="KAG5634290.1"/>
    <property type="molecule type" value="Genomic_DNA"/>
</dbReference>
<organism evidence="1 2">
    <name type="scientific">Sphagnurus paluster</name>
    <dbReference type="NCBI Taxonomy" id="117069"/>
    <lineage>
        <taxon>Eukaryota</taxon>
        <taxon>Fungi</taxon>
        <taxon>Dikarya</taxon>
        <taxon>Basidiomycota</taxon>
        <taxon>Agaricomycotina</taxon>
        <taxon>Agaricomycetes</taxon>
        <taxon>Agaricomycetidae</taxon>
        <taxon>Agaricales</taxon>
        <taxon>Tricholomatineae</taxon>
        <taxon>Lyophyllaceae</taxon>
        <taxon>Sphagnurus</taxon>
    </lineage>
</organism>
<dbReference type="AlphaFoldDB" id="A0A9P7K2V0"/>
<dbReference type="OrthoDB" id="2989020at2759"/>
<evidence type="ECO:0000313" key="1">
    <source>
        <dbReference type="EMBL" id="KAG5634290.1"/>
    </source>
</evidence>
<dbReference type="Proteomes" id="UP000717328">
    <property type="component" value="Unassembled WGS sequence"/>
</dbReference>
<proteinExistence type="predicted"/>
<reference evidence="1" key="2">
    <citation type="submission" date="2021-10" db="EMBL/GenBank/DDBJ databases">
        <title>Phylogenomics reveals ancestral predisposition of the termite-cultivated fungus Termitomyces towards a domesticated lifestyle.</title>
        <authorList>
            <person name="Auxier B."/>
            <person name="Grum-Grzhimaylo A."/>
            <person name="Cardenas M.E."/>
            <person name="Lodge J.D."/>
            <person name="Laessoe T."/>
            <person name="Pedersen O."/>
            <person name="Smith M.E."/>
            <person name="Kuyper T.W."/>
            <person name="Franco-Molano E.A."/>
            <person name="Baroni T.J."/>
            <person name="Aanen D.K."/>
        </authorList>
    </citation>
    <scope>NUCLEOTIDE SEQUENCE</scope>
    <source>
        <strain evidence="1">D49</strain>
    </source>
</reference>
<evidence type="ECO:0000313" key="2">
    <source>
        <dbReference type="Proteomes" id="UP000717328"/>
    </source>
</evidence>
<sequence>MPQFIGQWFPRNNDPNVCELYCASILMLLKPWESLPDLLTGFNSFDAGFKVYYSHAKTREKNIVENIQYYYDSLDNAVAHTEAQSDEGGPVVVTELEDNLRQCFPEIDTAFLSEPTEEDFEAARQSAVNPREQHFGEQVLHSARQAGMFKETTETDVVWQNLPGKATFEDVEIYRMWEKRLKAVTRTVTHNELTEGKPIDGRQNKHGMAENQVEGVFAVGVDNLEARINQQRLSILNADQRRAYDIIERQLLAEL</sequence>
<gene>
    <name evidence="1" type="ORF">H0H81_002524</name>
</gene>
<comment type="caution">
    <text evidence="1">The sequence shown here is derived from an EMBL/GenBank/DDBJ whole genome shotgun (WGS) entry which is preliminary data.</text>
</comment>
<name>A0A9P7K2V0_9AGAR</name>
<protein>
    <submittedName>
        <fullName evidence="1">Uncharacterized protein</fullName>
    </submittedName>
</protein>
<keyword evidence="2" id="KW-1185">Reference proteome</keyword>